<dbReference type="Pfam" id="PF02597">
    <property type="entry name" value="ThiS"/>
    <property type="match status" value="1"/>
</dbReference>
<gene>
    <name evidence="1" type="ORF">ESA94_01485</name>
</gene>
<dbReference type="AlphaFoldDB" id="A0A4Q1CLX7"/>
<proteinExistence type="predicted"/>
<evidence type="ECO:0000313" key="1">
    <source>
        <dbReference type="EMBL" id="RXK61715.1"/>
    </source>
</evidence>
<accession>A0A4Q1CLX7</accession>
<protein>
    <submittedName>
        <fullName evidence="1">MoaD/ThiS family protein</fullName>
    </submittedName>
</protein>
<sequence>MITVLFFGKLAEIAGAKAELQAVASTDELLEQLRLQYPALAAEKYIVAVDKKTITGNTSLTDHCTVALLPPFSGG</sequence>
<dbReference type="SUPFAM" id="SSF54285">
    <property type="entry name" value="MoaD/ThiS"/>
    <property type="match status" value="1"/>
</dbReference>
<dbReference type="EMBL" id="SDHW01000001">
    <property type="protein sequence ID" value="RXK61715.1"/>
    <property type="molecule type" value="Genomic_DNA"/>
</dbReference>
<dbReference type="RefSeq" id="WP_129129087.1">
    <property type="nucleotide sequence ID" value="NZ_SDHW01000001.1"/>
</dbReference>
<name>A0A4Q1CLX7_9BACT</name>
<dbReference type="InterPro" id="IPR003749">
    <property type="entry name" value="ThiS/MoaD-like"/>
</dbReference>
<dbReference type="Proteomes" id="UP000290204">
    <property type="component" value="Unassembled WGS sequence"/>
</dbReference>
<dbReference type="CDD" id="cd00754">
    <property type="entry name" value="Ubl_MoaD"/>
    <property type="match status" value="1"/>
</dbReference>
<dbReference type="InterPro" id="IPR016155">
    <property type="entry name" value="Mopterin_synth/thiamin_S_b"/>
</dbReference>
<dbReference type="InterPro" id="IPR012675">
    <property type="entry name" value="Beta-grasp_dom_sf"/>
</dbReference>
<keyword evidence="2" id="KW-1185">Reference proteome</keyword>
<organism evidence="1 2">
    <name type="scientific">Lacibacter luteus</name>
    <dbReference type="NCBI Taxonomy" id="2508719"/>
    <lineage>
        <taxon>Bacteria</taxon>
        <taxon>Pseudomonadati</taxon>
        <taxon>Bacteroidota</taxon>
        <taxon>Chitinophagia</taxon>
        <taxon>Chitinophagales</taxon>
        <taxon>Chitinophagaceae</taxon>
        <taxon>Lacibacter</taxon>
    </lineage>
</organism>
<evidence type="ECO:0000313" key="2">
    <source>
        <dbReference type="Proteomes" id="UP000290204"/>
    </source>
</evidence>
<comment type="caution">
    <text evidence="1">The sequence shown here is derived from an EMBL/GenBank/DDBJ whole genome shotgun (WGS) entry which is preliminary data.</text>
</comment>
<dbReference type="Gene3D" id="3.10.20.30">
    <property type="match status" value="1"/>
</dbReference>
<dbReference type="OrthoDB" id="1191081at2"/>
<reference evidence="1 2" key="1">
    <citation type="submission" date="2019-01" db="EMBL/GenBank/DDBJ databases">
        <title>Lacibacter sp. strain TTM-7.</title>
        <authorList>
            <person name="Chen W.-M."/>
        </authorList>
    </citation>
    <scope>NUCLEOTIDE SEQUENCE [LARGE SCALE GENOMIC DNA]</scope>
    <source>
        <strain evidence="1 2">TTM-7</strain>
    </source>
</reference>